<reference evidence="4 5" key="2">
    <citation type="submission" date="2024-05" db="EMBL/GenBank/DDBJ databases">
        <authorList>
            <person name="Chen Y."/>
            <person name="Shah S."/>
            <person name="Dougan E. K."/>
            <person name="Thang M."/>
            <person name="Chan C."/>
        </authorList>
    </citation>
    <scope>NUCLEOTIDE SEQUENCE [LARGE SCALE GENOMIC DNA]</scope>
</reference>
<keyword evidence="2" id="KW-0472">Membrane</keyword>
<keyword evidence="5" id="KW-1185">Reference proteome</keyword>
<protein>
    <submittedName>
        <fullName evidence="4">EF-hand domain-containing protein</fullName>
    </submittedName>
</protein>
<dbReference type="EMBL" id="CAMXCT020001251">
    <property type="protein sequence ID" value="CAL1141672.1"/>
    <property type="molecule type" value="Genomic_DNA"/>
</dbReference>
<organism evidence="3">
    <name type="scientific">Cladocopium goreaui</name>
    <dbReference type="NCBI Taxonomy" id="2562237"/>
    <lineage>
        <taxon>Eukaryota</taxon>
        <taxon>Sar</taxon>
        <taxon>Alveolata</taxon>
        <taxon>Dinophyceae</taxon>
        <taxon>Suessiales</taxon>
        <taxon>Symbiodiniaceae</taxon>
        <taxon>Cladocopium</taxon>
    </lineage>
</organism>
<evidence type="ECO:0000256" key="1">
    <source>
        <dbReference type="SAM" id="MobiDB-lite"/>
    </source>
</evidence>
<evidence type="ECO:0000313" key="4">
    <source>
        <dbReference type="EMBL" id="CAL4775609.1"/>
    </source>
</evidence>
<evidence type="ECO:0000313" key="3">
    <source>
        <dbReference type="EMBL" id="CAI3988297.1"/>
    </source>
</evidence>
<proteinExistence type="predicted"/>
<sequence>MGLHKCTGEERTGQALDVMTEQSVGEAWPRRSQSAVSEAVSPLLTRSVDPDATDPDDPLLTPESNDGNGRSQSQKEHRLCLSWFQQAQVINVNDVENDNSEEFQENITFLGRGRTLLRTRPWLLYAALGFVFAGLILLHAFSYEGTPEENSDVSRTNVLNQKETPPKFWLMCPRDGECVWFRKPGTDWIYKSFERNAWDVSNEIDDQIYHLRAIPQDLWNSVRSKWIQSPPHFKGKPVTLPDLAAFMRETLQRDPFWTGGQKVPWLDLRGGGSGASSQKQAVIMNQRQLAFIVINLLMDNHLQGVRTGLDAAIQRCNKESDLEAGLSPDMLHLILAFLATLSQELGNTDGPYLVGTTPGAVNEAWLEKVLGQHEAGKSMIQPKLCNTAKLQAGTCGLKDFMAGGTPKQALTDIAGMDVGGGAQLCRVANSQDESLVIFYPEVLVASFFVGNGQMLPVPFTMLGARRYLRHISGETGAGPPYDNLCGKVSAPDFLNSNIMTDVADTKVSMTPVKIYDSSFVAVASYCSDCHRGECSEPEMFNNQCDNQRKHLDEDVSTWLQAYDYQNYHDAVSTAFAAVVTQIGTGPWGAGLWQGDAQQYFLTVWLATSLLDNVQLDYYIYDHFCENAGHQCFVLGQSMCQTCIQDSGMSSIINNQYCGSLGAQDMLDKLVDQPVEQVYWLVKNVGPPPHQVFDLIGSSVM</sequence>
<keyword evidence="2" id="KW-0812">Transmembrane</keyword>
<gene>
    <name evidence="3" type="ORF">C1SCF055_LOCUS15494</name>
</gene>
<feature type="compositionally biased region" description="Polar residues" evidence="1">
    <location>
        <begin position="63"/>
        <end position="72"/>
    </location>
</feature>
<evidence type="ECO:0000313" key="5">
    <source>
        <dbReference type="Proteomes" id="UP001152797"/>
    </source>
</evidence>
<keyword evidence="2" id="KW-1133">Transmembrane helix</keyword>
<feature type="region of interest" description="Disordered" evidence="1">
    <location>
        <begin position="1"/>
        <end position="72"/>
    </location>
</feature>
<comment type="caution">
    <text evidence="3">The sequence shown here is derived from an EMBL/GenBank/DDBJ whole genome shotgun (WGS) entry which is preliminary data.</text>
</comment>
<dbReference type="OrthoDB" id="10381776at2759"/>
<dbReference type="AlphaFoldDB" id="A0A9P1FVY6"/>
<reference evidence="3" key="1">
    <citation type="submission" date="2022-10" db="EMBL/GenBank/DDBJ databases">
        <authorList>
            <person name="Chen Y."/>
            <person name="Dougan E. K."/>
            <person name="Chan C."/>
            <person name="Rhodes N."/>
            <person name="Thang M."/>
        </authorList>
    </citation>
    <scope>NUCLEOTIDE SEQUENCE</scope>
</reference>
<name>A0A9P1FVY6_9DINO</name>
<feature type="transmembrane region" description="Helical" evidence="2">
    <location>
        <begin position="122"/>
        <end position="141"/>
    </location>
</feature>
<dbReference type="Proteomes" id="UP001152797">
    <property type="component" value="Unassembled WGS sequence"/>
</dbReference>
<feature type="compositionally biased region" description="Basic and acidic residues" evidence="1">
    <location>
        <begin position="1"/>
        <end position="12"/>
    </location>
</feature>
<accession>A0A9P1FVY6</accession>
<evidence type="ECO:0000256" key="2">
    <source>
        <dbReference type="SAM" id="Phobius"/>
    </source>
</evidence>
<dbReference type="EMBL" id="CAMXCT010001251">
    <property type="protein sequence ID" value="CAI3988297.1"/>
    <property type="molecule type" value="Genomic_DNA"/>
</dbReference>
<dbReference type="EMBL" id="CAMXCT030001251">
    <property type="protein sequence ID" value="CAL4775609.1"/>
    <property type="molecule type" value="Genomic_DNA"/>
</dbReference>